<dbReference type="OrthoDB" id="280367at2"/>
<sequence length="227" mass="24268">MPEPDRVLTCEQADDRVVVEAAGARLAFLREGDRWIHSLAFEVAGMATQPAPAAPLIATVETPSDHDDPARVISPVYQGLHRHDLGDGNAVCILLTGLLHLHYFSASVVCRIDPATGGVEVDFDVADRCRSPVSALAATYLVGLSSSDLADAGPHRVAWHLADPASRLELTAEPPEALALAEAGRRASRVQVVAAIDAAGFTHRLRYRWRWGPSSDPALDASSGRSR</sequence>
<protein>
    <submittedName>
        <fullName evidence="1">Uncharacterized protein</fullName>
    </submittedName>
</protein>
<reference evidence="1 2" key="1">
    <citation type="submission" date="2019-08" db="EMBL/GenBank/DDBJ databases">
        <title>Deep-cultivation of Planctomycetes and their phenomic and genomic characterization uncovers novel biology.</title>
        <authorList>
            <person name="Wiegand S."/>
            <person name="Jogler M."/>
            <person name="Boedeker C."/>
            <person name="Pinto D."/>
            <person name="Vollmers J."/>
            <person name="Rivas-Marin E."/>
            <person name="Kohn T."/>
            <person name="Peeters S.H."/>
            <person name="Heuer A."/>
            <person name="Rast P."/>
            <person name="Oberbeckmann S."/>
            <person name="Bunk B."/>
            <person name="Jeske O."/>
            <person name="Meyerdierks A."/>
            <person name="Storesund J.E."/>
            <person name="Kallscheuer N."/>
            <person name="Luecker S."/>
            <person name="Lage O.M."/>
            <person name="Pohl T."/>
            <person name="Merkel B.J."/>
            <person name="Hornburger P."/>
            <person name="Mueller R.-W."/>
            <person name="Bruemmer F."/>
            <person name="Labrenz M."/>
            <person name="Spormann A.M."/>
            <person name="Op den Camp H."/>
            <person name="Overmann J."/>
            <person name="Amann R."/>
            <person name="Jetten M.S.M."/>
            <person name="Mascher T."/>
            <person name="Medema M.H."/>
            <person name="Devos D.P."/>
            <person name="Kaster A.-K."/>
            <person name="Ovreas L."/>
            <person name="Rohde M."/>
            <person name="Galperin M.Y."/>
            <person name="Jogler C."/>
        </authorList>
    </citation>
    <scope>NUCLEOTIDE SEQUENCE [LARGE SCALE GENOMIC DNA]</scope>
    <source>
        <strain evidence="1 2">OJF2</strain>
    </source>
</reference>
<dbReference type="AlphaFoldDB" id="A0A5B9WEC4"/>
<dbReference type="KEGG" id="agv:OJF2_68380"/>
<gene>
    <name evidence="1" type="ORF">OJF2_68380</name>
</gene>
<dbReference type="Proteomes" id="UP000324233">
    <property type="component" value="Chromosome"/>
</dbReference>
<keyword evidence="2" id="KW-1185">Reference proteome</keyword>
<organism evidence="1 2">
    <name type="scientific">Aquisphaera giovannonii</name>
    <dbReference type="NCBI Taxonomy" id="406548"/>
    <lineage>
        <taxon>Bacteria</taxon>
        <taxon>Pseudomonadati</taxon>
        <taxon>Planctomycetota</taxon>
        <taxon>Planctomycetia</taxon>
        <taxon>Isosphaerales</taxon>
        <taxon>Isosphaeraceae</taxon>
        <taxon>Aquisphaera</taxon>
    </lineage>
</organism>
<proteinExistence type="predicted"/>
<accession>A0A5B9WEC4</accession>
<evidence type="ECO:0000313" key="1">
    <source>
        <dbReference type="EMBL" id="QEH38240.1"/>
    </source>
</evidence>
<name>A0A5B9WEC4_9BACT</name>
<dbReference type="RefSeq" id="WP_148597702.1">
    <property type="nucleotide sequence ID" value="NZ_CP042997.1"/>
</dbReference>
<evidence type="ECO:0000313" key="2">
    <source>
        <dbReference type="Proteomes" id="UP000324233"/>
    </source>
</evidence>
<dbReference type="EMBL" id="CP042997">
    <property type="protein sequence ID" value="QEH38240.1"/>
    <property type="molecule type" value="Genomic_DNA"/>
</dbReference>